<dbReference type="PANTHER" id="PTHR37038">
    <property type="entry name" value="TRANSCRIPTIONAL REGULATOR-RELATED"/>
    <property type="match status" value="1"/>
</dbReference>
<dbReference type="AlphaFoldDB" id="A0A2S7WQ81"/>
<protein>
    <recommendedName>
        <fullName evidence="1">HTH cro/C1-type domain-containing protein</fullName>
    </recommendedName>
</protein>
<dbReference type="GO" id="GO:0003677">
    <property type="term" value="F:DNA binding"/>
    <property type="evidence" value="ECO:0007669"/>
    <property type="project" value="InterPro"/>
</dbReference>
<dbReference type="InterPro" id="IPR053163">
    <property type="entry name" value="HTH-type_regulator_Rgg"/>
</dbReference>
<dbReference type="PROSITE" id="PS50943">
    <property type="entry name" value="HTH_CROC1"/>
    <property type="match status" value="1"/>
</dbReference>
<feature type="domain" description="HTH cro/C1-type" evidence="1">
    <location>
        <begin position="22"/>
        <end position="76"/>
    </location>
</feature>
<dbReference type="CDD" id="cd00093">
    <property type="entry name" value="HTH_XRE"/>
    <property type="match status" value="1"/>
</dbReference>
<evidence type="ECO:0000313" key="3">
    <source>
        <dbReference type="Proteomes" id="UP000238882"/>
    </source>
</evidence>
<dbReference type="Pfam" id="PF01381">
    <property type="entry name" value="HTH_3"/>
    <property type="match status" value="1"/>
</dbReference>
<evidence type="ECO:0000259" key="1">
    <source>
        <dbReference type="PROSITE" id="PS50943"/>
    </source>
</evidence>
<sequence length="85" mass="10086">MKRKNIYHFLVEDDLITILKKIKTIRLEQNLTQADMCYRLNISQSVYSKLEKGESKLDMERLLLILKTLNTSLADFFKDFNSKVE</sequence>
<name>A0A2S7WQ81_9FLAO</name>
<dbReference type="EMBL" id="MSCN01000001">
    <property type="protein sequence ID" value="PQJ79472.1"/>
    <property type="molecule type" value="Genomic_DNA"/>
</dbReference>
<dbReference type="RefSeq" id="WP_105016069.1">
    <property type="nucleotide sequence ID" value="NZ_MSCN01000001.1"/>
</dbReference>
<reference evidence="2 3" key="1">
    <citation type="submission" date="2016-12" db="EMBL/GenBank/DDBJ databases">
        <title>Trade-off between light-utilization and light-protection in marine flavobacteria.</title>
        <authorList>
            <person name="Kumagai Y."/>
            <person name="Yoshizawa S."/>
            <person name="Kogure K."/>
            <person name="Iwasaki W."/>
        </authorList>
    </citation>
    <scope>NUCLEOTIDE SEQUENCE [LARGE SCALE GENOMIC DNA]</scope>
    <source>
        <strain evidence="2 3">NBRC 108759</strain>
    </source>
</reference>
<dbReference type="InterPro" id="IPR001387">
    <property type="entry name" value="Cro/C1-type_HTH"/>
</dbReference>
<dbReference type="OrthoDB" id="798409at2"/>
<evidence type="ECO:0000313" key="2">
    <source>
        <dbReference type="EMBL" id="PQJ79472.1"/>
    </source>
</evidence>
<accession>A0A2S7WQ81</accession>
<dbReference type="Proteomes" id="UP000238882">
    <property type="component" value="Unassembled WGS sequence"/>
</dbReference>
<comment type="caution">
    <text evidence="2">The sequence shown here is derived from an EMBL/GenBank/DDBJ whole genome shotgun (WGS) entry which is preliminary data.</text>
</comment>
<proteinExistence type="predicted"/>
<organism evidence="2 3">
    <name type="scientific">Polaribacter porphyrae</name>
    <dbReference type="NCBI Taxonomy" id="1137780"/>
    <lineage>
        <taxon>Bacteria</taxon>
        <taxon>Pseudomonadati</taxon>
        <taxon>Bacteroidota</taxon>
        <taxon>Flavobacteriia</taxon>
        <taxon>Flavobacteriales</taxon>
        <taxon>Flavobacteriaceae</taxon>
    </lineage>
</organism>
<dbReference type="SUPFAM" id="SSF47413">
    <property type="entry name" value="lambda repressor-like DNA-binding domains"/>
    <property type="match status" value="1"/>
</dbReference>
<dbReference type="SMART" id="SM00530">
    <property type="entry name" value="HTH_XRE"/>
    <property type="match status" value="1"/>
</dbReference>
<dbReference type="Gene3D" id="1.10.260.40">
    <property type="entry name" value="lambda repressor-like DNA-binding domains"/>
    <property type="match status" value="1"/>
</dbReference>
<dbReference type="InterPro" id="IPR010982">
    <property type="entry name" value="Lambda_DNA-bd_dom_sf"/>
</dbReference>
<gene>
    <name evidence="2" type="ORF">BTO18_09945</name>
</gene>
<keyword evidence="3" id="KW-1185">Reference proteome</keyword>